<sequence>MTPPHPPHRQQPGYPQQGYPQQQGFPQQQPGYPQQPAHSQPQASYPQGYPQQLGHPQQPQSGGAGRVVGIVTAAIAIVAGIYVAIDGLDSLPGLLLCLTGGLALITGGVLLILRLWVSPFVLLGGSILLLANLIWDIVFRLMEMEPEYGDTIAEALLPFAGIATFLPGLVVTVLAFLPAVRKSLKPRAGGAFNQTPVQFGGYGYPPQQPGYPPQQPGYPPQQPGPQPPGGYPQQ</sequence>
<keyword evidence="2" id="KW-1133">Transmembrane helix</keyword>
<feature type="compositionally biased region" description="Low complexity" evidence="1">
    <location>
        <begin position="10"/>
        <end position="47"/>
    </location>
</feature>
<feature type="transmembrane region" description="Helical" evidence="2">
    <location>
        <begin position="159"/>
        <end position="177"/>
    </location>
</feature>
<accession>A0ABU6ABG3</accession>
<protein>
    <submittedName>
        <fullName evidence="3">Uncharacterized protein</fullName>
    </submittedName>
</protein>
<keyword evidence="2" id="KW-0812">Transmembrane</keyword>
<feature type="region of interest" description="Disordered" evidence="1">
    <location>
        <begin position="1"/>
        <end position="61"/>
    </location>
</feature>
<feature type="compositionally biased region" description="Pro residues" evidence="1">
    <location>
        <begin position="206"/>
        <end position="234"/>
    </location>
</feature>
<dbReference type="RefSeq" id="WP_324266294.1">
    <property type="nucleotide sequence ID" value="NZ_JAWLNX010000009.1"/>
</dbReference>
<evidence type="ECO:0000313" key="4">
    <source>
        <dbReference type="Proteomes" id="UP001327093"/>
    </source>
</evidence>
<feature type="transmembrane region" description="Helical" evidence="2">
    <location>
        <begin position="91"/>
        <end position="113"/>
    </location>
</feature>
<evidence type="ECO:0000313" key="3">
    <source>
        <dbReference type="EMBL" id="MEB3368793.1"/>
    </source>
</evidence>
<keyword evidence="4" id="KW-1185">Reference proteome</keyword>
<feature type="transmembrane region" description="Helical" evidence="2">
    <location>
        <begin position="120"/>
        <end position="139"/>
    </location>
</feature>
<dbReference type="EMBL" id="JAWLNX010000009">
    <property type="protein sequence ID" value="MEB3368793.1"/>
    <property type="molecule type" value="Genomic_DNA"/>
</dbReference>
<comment type="caution">
    <text evidence="3">The sequence shown here is derived from an EMBL/GenBank/DDBJ whole genome shotgun (WGS) entry which is preliminary data.</text>
</comment>
<keyword evidence="2" id="KW-0472">Membrane</keyword>
<feature type="transmembrane region" description="Helical" evidence="2">
    <location>
        <begin position="67"/>
        <end position="85"/>
    </location>
</feature>
<reference evidence="3 4" key="1">
    <citation type="submission" date="2023-10" db="EMBL/GenBank/DDBJ databases">
        <title>Saccharopolyspora sp. nov., isolated from mangrove soil.</title>
        <authorList>
            <person name="Lu Y."/>
            <person name="Liu W."/>
        </authorList>
    </citation>
    <scope>NUCLEOTIDE SEQUENCE [LARGE SCALE GENOMIC DNA]</scope>
    <source>
        <strain evidence="3 4">S2-29</strain>
    </source>
</reference>
<feature type="region of interest" description="Disordered" evidence="1">
    <location>
        <begin position="196"/>
        <end position="234"/>
    </location>
</feature>
<gene>
    <name evidence="3" type="ORF">R4I43_15410</name>
</gene>
<proteinExistence type="predicted"/>
<evidence type="ECO:0000256" key="1">
    <source>
        <dbReference type="SAM" id="MobiDB-lite"/>
    </source>
</evidence>
<name>A0ABU6ABG3_9PSEU</name>
<evidence type="ECO:0000256" key="2">
    <source>
        <dbReference type="SAM" id="Phobius"/>
    </source>
</evidence>
<organism evidence="3 4">
    <name type="scientific">Saccharopolyspora mangrovi</name>
    <dbReference type="NCBI Taxonomy" id="3082379"/>
    <lineage>
        <taxon>Bacteria</taxon>
        <taxon>Bacillati</taxon>
        <taxon>Actinomycetota</taxon>
        <taxon>Actinomycetes</taxon>
        <taxon>Pseudonocardiales</taxon>
        <taxon>Pseudonocardiaceae</taxon>
        <taxon>Saccharopolyspora</taxon>
    </lineage>
</organism>
<dbReference type="Proteomes" id="UP001327093">
    <property type="component" value="Unassembled WGS sequence"/>
</dbReference>